<dbReference type="InterPro" id="IPR036217">
    <property type="entry name" value="MethylDNA_cys_MeTrfase_DNAb"/>
</dbReference>
<keyword evidence="3 9" id="KW-0963">Cytoplasm</keyword>
<evidence type="ECO:0000256" key="2">
    <source>
        <dbReference type="ARBA" id="ARBA00008711"/>
    </source>
</evidence>
<protein>
    <recommendedName>
        <fullName evidence="9">Methylated-DNA--protein-cysteine methyltransferase</fullName>
        <ecNumber evidence="9">2.1.1.63</ecNumber>
    </recommendedName>
    <alternativeName>
        <fullName evidence="9">6-O-methylguanine-DNA methyltransferase</fullName>
        <shortName evidence="9">MGMT</shortName>
    </alternativeName>
    <alternativeName>
        <fullName evidence="9">O-6-methylguanine-DNA-alkyltransferase</fullName>
    </alternativeName>
</protein>
<dbReference type="FunFam" id="1.10.10.10:FF:000214">
    <property type="entry name" value="Methylated-DNA--protein-cysteine methyltransferase"/>
    <property type="match status" value="1"/>
</dbReference>
<accession>M5ACD5</accession>
<evidence type="ECO:0000256" key="4">
    <source>
        <dbReference type="ARBA" id="ARBA00022603"/>
    </source>
</evidence>
<evidence type="ECO:0000313" key="12">
    <source>
        <dbReference type="EMBL" id="BAN05962.1"/>
    </source>
</evidence>
<dbReference type="InterPro" id="IPR001497">
    <property type="entry name" value="MethylDNA_cys_MeTrfase_AS"/>
</dbReference>
<evidence type="ECO:0000256" key="5">
    <source>
        <dbReference type="ARBA" id="ARBA00022679"/>
    </source>
</evidence>
<dbReference type="PATRIC" id="fig|1001583.3.peg.319"/>
<keyword evidence="4 9" id="KW-0489">Methyltransferase</keyword>
<dbReference type="EMBL" id="AP012167">
    <property type="protein sequence ID" value="BAN05962.1"/>
    <property type="molecule type" value="Genomic_DNA"/>
</dbReference>
<comment type="subcellular location">
    <subcellularLocation>
        <location evidence="9">Cytoplasm</location>
    </subcellularLocation>
</comment>
<dbReference type="InterPro" id="IPR036388">
    <property type="entry name" value="WH-like_DNA-bd_sf"/>
</dbReference>
<evidence type="ECO:0000259" key="10">
    <source>
        <dbReference type="Pfam" id="PF01035"/>
    </source>
</evidence>
<dbReference type="Gene3D" id="1.10.10.10">
    <property type="entry name" value="Winged helix-like DNA-binding domain superfamily/Winged helix DNA-binding domain"/>
    <property type="match status" value="1"/>
</dbReference>
<evidence type="ECO:0000256" key="6">
    <source>
        <dbReference type="ARBA" id="ARBA00022763"/>
    </source>
</evidence>
<comment type="miscellaneous">
    <text evidence="9">This enzyme catalyzes only one turnover and therefore is not strictly catalytic. According to one definition, an enzyme is a biocatalyst that acts repeatedly and over many reaction cycles.</text>
</comment>
<dbReference type="InterPro" id="IPR036631">
    <property type="entry name" value="MGMT_N_sf"/>
</dbReference>
<dbReference type="InterPro" id="IPR014048">
    <property type="entry name" value="MethylDNA_cys_MeTrfase_DNA-bd"/>
</dbReference>
<dbReference type="GO" id="GO:0006307">
    <property type="term" value="P:DNA alkylation repair"/>
    <property type="evidence" value="ECO:0007669"/>
    <property type="project" value="UniProtKB-UniRule"/>
</dbReference>
<dbReference type="InterPro" id="IPR023546">
    <property type="entry name" value="MGMT"/>
</dbReference>
<keyword evidence="6 9" id="KW-0227">DNA damage</keyword>
<dbReference type="AlphaFoldDB" id="M5ACD5"/>
<evidence type="ECO:0000256" key="9">
    <source>
        <dbReference type="HAMAP-Rule" id="MF_00772"/>
    </source>
</evidence>
<dbReference type="KEGG" id="lbk:LVISKB_0327"/>
<evidence type="ECO:0000256" key="8">
    <source>
        <dbReference type="ARBA" id="ARBA00049348"/>
    </source>
</evidence>
<organism evidence="12 13">
    <name type="scientific">Levilactobacillus brevis KB290</name>
    <dbReference type="NCBI Taxonomy" id="1001583"/>
    <lineage>
        <taxon>Bacteria</taxon>
        <taxon>Bacillati</taxon>
        <taxon>Bacillota</taxon>
        <taxon>Bacilli</taxon>
        <taxon>Lactobacillales</taxon>
        <taxon>Lactobacillaceae</taxon>
        <taxon>Levilactobacillus</taxon>
    </lineage>
</organism>
<evidence type="ECO:0000259" key="11">
    <source>
        <dbReference type="Pfam" id="PF02870"/>
    </source>
</evidence>
<comment type="function">
    <text evidence="9">Involved in the cellular defense against the biological effects of O6-methylguanine (O6-MeG) and O4-methylthymine (O4-MeT) in DNA. Repairs the methylated nucleobase in DNA by stoichiometrically transferring the methyl group to a cysteine residue in the enzyme. This is a suicide reaction: the enzyme is irreversibly inactivated.</text>
</comment>
<evidence type="ECO:0000313" key="13">
    <source>
        <dbReference type="Proteomes" id="UP000012042"/>
    </source>
</evidence>
<dbReference type="PANTHER" id="PTHR10815:SF5">
    <property type="entry name" value="METHYLATED-DNA--PROTEIN-CYSTEINE METHYLTRANSFERASE"/>
    <property type="match status" value="1"/>
</dbReference>
<dbReference type="SUPFAM" id="SSF53155">
    <property type="entry name" value="Methylated DNA-protein cysteine methyltransferase domain"/>
    <property type="match status" value="1"/>
</dbReference>
<comment type="catalytic activity">
    <reaction evidence="8 9">
        <text>a 6-O-methyl-2'-deoxyguanosine in DNA + L-cysteinyl-[protein] = S-methyl-L-cysteinyl-[protein] + a 2'-deoxyguanosine in DNA</text>
        <dbReference type="Rhea" id="RHEA:24000"/>
        <dbReference type="Rhea" id="RHEA-COMP:10131"/>
        <dbReference type="Rhea" id="RHEA-COMP:10132"/>
        <dbReference type="Rhea" id="RHEA-COMP:11367"/>
        <dbReference type="Rhea" id="RHEA-COMP:11368"/>
        <dbReference type="ChEBI" id="CHEBI:29950"/>
        <dbReference type="ChEBI" id="CHEBI:82612"/>
        <dbReference type="ChEBI" id="CHEBI:85445"/>
        <dbReference type="ChEBI" id="CHEBI:85448"/>
        <dbReference type="EC" id="2.1.1.63"/>
    </reaction>
</comment>
<evidence type="ECO:0000256" key="7">
    <source>
        <dbReference type="ARBA" id="ARBA00023204"/>
    </source>
</evidence>
<dbReference type="InterPro" id="IPR008332">
    <property type="entry name" value="MethylG_MeTrfase_N"/>
</dbReference>
<dbReference type="SUPFAM" id="SSF46767">
    <property type="entry name" value="Methylated DNA-protein cysteine methyltransferase, C-terminal domain"/>
    <property type="match status" value="1"/>
</dbReference>
<evidence type="ECO:0000256" key="1">
    <source>
        <dbReference type="ARBA" id="ARBA00001286"/>
    </source>
</evidence>
<reference evidence="12 13" key="1">
    <citation type="journal article" date="2013" name="PLoS ONE">
        <title>Genomic Analysis by Deep Sequencing of the Probiotic Lactobacillus brevis KB290 Harboring Nine Plasmids Reveals Genomic Stability.</title>
        <authorList>
            <person name="Fukao M."/>
            <person name="Oshima K."/>
            <person name="Morita H."/>
            <person name="Toh H."/>
            <person name="Suda W."/>
            <person name="Kim S.W."/>
            <person name="Suzuki S."/>
            <person name="Yakabe T."/>
            <person name="Hattori M."/>
            <person name="Yajima N."/>
        </authorList>
    </citation>
    <scope>NUCLEOTIDE SEQUENCE [LARGE SCALE GENOMIC DNA]</scope>
    <source>
        <strain evidence="12 13">KB290</strain>
    </source>
</reference>
<comment type="similarity">
    <text evidence="2 9">Belongs to the MGMT family.</text>
</comment>
<keyword evidence="7 9" id="KW-0234">DNA repair</keyword>
<comment type="catalytic activity">
    <reaction evidence="1 9">
        <text>a 4-O-methyl-thymidine in DNA + L-cysteinyl-[protein] = a thymidine in DNA + S-methyl-L-cysteinyl-[protein]</text>
        <dbReference type="Rhea" id="RHEA:53428"/>
        <dbReference type="Rhea" id="RHEA-COMP:10131"/>
        <dbReference type="Rhea" id="RHEA-COMP:10132"/>
        <dbReference type="Rhea" id="RHEA-COMP:13555"/>
        <dbReference type="Rhea" id="RHEA-COMP:13556"/>
        <dbReference type="ChEBI" id="CHEBI:29950"/>
        <dbReference type="ChEBI" id="CHEBI:82612"/>
        <dbReference type="ChEBI" id="CHEBI:137386"/>
        <dbReference type="ChEBI" id="CHEBI:137387"/>
        <dbReference type="EC" id="2.1.1.63"/>
    </reaction>
</comment>
<keyword evidence="5 9" id="KW-0808">Transferase</keyword>
<evidence type="ECO:0000256" key="3">
    <source>
        <dbReference type="ARBA" id="ARBA00022490"/>
    </source>
</evidence>
<dbReference type="Gene3D" id="3.30.160.70">
    <property type="entry name" value="Methylated DNA-protein cysteine methyltransferase domain"/>
    <property type="match status" value="1"/>
</dbReference>
<dbReference type="Proteomes" id="UP000012042">
    <property type="component" value="Chromosome"/>
</dbReference>
<dbReference type="Pfam" id="PF02870">
    <property type="entry name" value="Methyltransf_1N"/>
    <property type="match status" value="1"/>
</dbReference>
<dbReference type="HAMAP" id="MF_00772">
    <property type="entry name" value="OGT"/>
    <property type="match status" value="1"/>
</dbReference>
<dbReference type="NCBIfam" id="TIGR00589">
    <property type="entry name" value="ogt"/>
    <property type="match status" value="1"/>
</dbReference>
<name>M5ACD5_LEVBR</name>
<sequence>MRLIYAYGLILFQWRFNGKIQRKRGGSGMLQKQLTTPLGPVTAMSDGLSLMGLWFTDQKYYGSTLPKLTVISDRPIFTRVQTWLDAYFAGDQPAIDFPVRPQGTPFRQAVWQQLREIPYGTVLTYGQLATQLSEQLGHFVGGQAIGGAVGHNPISLVIPCHRVVASDGALTGYAGGLDRKRALLQLEGSLAAGYEQVPLA</sequence>
<gene>
    <name evidence="12" type="ORF">LVISKB_0327</name>
</gene>
<feature type="domain" description="Methylated-DNA-[protein]-cysteine S-methyltransferase DNA binding" evidence="10">
    <location>
        <begin position="105"/>
        <end position="188"/>
    </location>
</feature>
<dbReference type="GO" id="GO:0032259">
    <property type="term" value="P:methylation"/>
    <property type="evidence" value="ECO:0007669"/>
    <property type="project" value="UniProtKB-KW"/>
</dbReference>
<feature type="active site" description="Nucleophile; methyl group acceptor" evidence="9">
    <location>
        <position position="160"/>
    </location>
</feature>
<dbReference type="PANTHER" id="PTHR10815">
    <property type="entry name" value="METHYLATED-DNA--PROTEIN-CYSTEINE METHYLTRANSFERASE"/>
    <property type="match status" value="1"/>
</dbReference>
<dbReference type="HOGENOM" id="CLU_000445_52_2_9"/>
<dbReference type="EC" id="2.1.1.63" evidence="9"/>
<dbReference type="PROSITE" id="PS00374">
    <property type="entry name" value="MGMT"/>
    <property type="match status" value="1"/>
</dbReference>
<dbReference type="GO" id="GO:0005737">
    <property type="term" value="C:cytoplasm"/>
    <property type="evidence" value="ECO:0007669"/>
    <property type="project" value="UniProtKB-SubCell"/>
</dbReference>
<dbReference type="Pfam" id="PF01035">
    <property type="entry name" value="DNA_binding_1"/>
    <property type="match status" value="1"/>
</dbReference>
<proteinExistence type="inferred from homology"/>
<feature type="domain" description="Methylguanine DNA methyltransferase ribonuclease-like" evidence="11">
    <location>
        <begin position="34"/>
        <end position="100"/>
    </location>
</feature>
<dbReference type="GO" id="GO:0003908">
    <property type="term" value="F:methylated-DNA-[protein]-cysteine S-methyltransferase activity"/>
    <property type="evidence" value="ECO:0007669"/>
    <property type="project" value="UniProtKB-UniRule"/>
</dbReference>
<dbReference type="CDD" id="cd06445">
    <property type="entry name" value="ATase"/>
    <property type="match status" value="1"/>
</dbReference>